<organism evidence="5 6">
    <name type="scientific">Aspergillus calidoustus</name>
    <dbReference type="NCBI Taxonomy" id="454130"/>
    <lineage>
        <taxon>Eukaryota</taxon>
        <taxon>Fungi</taxon>
        <taxon>Dikarya</taxon>
        <taxon>Ascomycota</taxon>
        <taxon>Pezizomycotina</taxon>
        <taxon>Eurotiomycetes</taxon>
        <taxon>Eurotiomycetidae</taxon>
        <taxon>Eurotiales</taxon>
        <taxon>Aspergillaceae</taxon>
        <taxon>Aspergillus</taxon>
        <taxon>Aspergillus subgen. Nidulantes</taxon>
    </lineage>
</organism>
<dbReference type="Proteomes" id="UP000054771">
    <property type="component" value="Unassembled WGS sequence"/>
</dbReference>
<feature type="repeat" description="ANK" evidence="3">
    <location>
        <begin position="739"/>
        <end position="771"/>
    </location>
</feature>
<keyword evidence="2 3" id="KW-0040">ANK repeat</keyword>
<dbReference type="AlphaFoldDB" id="A0A0U5FS20"/>
<dbReference type="InterPro" id="IPR036770">
    <property type="entry name" value="Ankyrin_rpt-contain_sf"/>
</dbReference>
<dbReference type="SUPFAM" id="SSF48403">
    <property type="entry name" value="Ankyrin repeat"/>
    <property type="match status" value="3"/>
</dbReference>
<evidence type="ECO:0000313" key="5">
    <source>
        <dbReference type="EMBL" id="CEL02288.1"/>
    </source>
</evidence>
<name>A0A0U5FS20_ASPCI</name>
<feature type="repeat" description="ANK" evidence="3">
    <location>
        <begin position="244"/>
        <end position="276"/>
    </location>
</feature>
<dbReference type="SMART" id="SM00248">
    <property type="entry name" value="ANK"/>
    <property type="match status" value="19"/>
</dbReference>
<dbReference type="OrthoDB" id="20872at2759"/>
<dbReference type="Gene3D" id="1.25.40.20">
    <property type="entry name" value="Ankyrin repeat-containing domain"/>
    <property type="match status" value="4"/>
</dbReference>
<dbReference type="PROSITE" id="PS50088">
    <property type="entry name" value="ANK_REPEAT"/>
    <property type="match status" value="8"/>
</dbReference>
<dbReference type="Pfam" id="PF00023">
    <property type="entry name" value="Ank"/>
    <property type="match status" value="1"/>
</dbReference>
<evidence type="ECO:0000256" key="3">
    <source>
        <dbReference type="PROSITE-ProRule" id="PRU00023"/>
    </source>
</evidence>
<sequence length="892" mass="97362">MSSILPPCIPPRPTAAQLLDLPKELFIRISRFLSTKSLLNFLLANREINQLCTLVLETPTPESGDLHRAIAWHATHNQEQKLMRILRNSQHMLMKYHESQFEALTYACAVGFENTVEWLIELGVNPDIRSSEPNRDTELKREGAISPLMAAALRNDSRFLAQFLKHLGKPRGYYLHEVMRLLFGFPDRIKDHDCAQLLVDAGLDHKIVDFDGTTTLHYAATQYSGEEVRFLKELGLQTNAQAAGAATPLAYAIDAGNIDTIQALLDLGAGANRQCTATTFPLFLAARSGHPAVVQLLLDHGANPNQIVPASGGTPFAQAAFARGEHAERSAVALLHGGASFSVDPPSTEHMLFGAISKGWTEFMREAFRALEARNEPLIAADIFFIAAAHLGDIRLMEALLATGTVNVDYLLPVGPGLPYGFSALAEACNFGGEDAFEWLIQRAGVTRFDFINHDGDNLYHRALRWPHPQRERTIRHLFDHLDPDELLTPNEWNKTPLEMAVGTQPYEMIHLMLSHIPPMGNRLLRRDDCSYPLSACLCAAARYGRLDVLQLLVHYMDSNQIGLRPELAPLFTALQSRRHDVALWLIQQDITQEISVDNVRLLAAAAAVGFTDLVQILLQKGISANSQNPNDRSAFVAALMTGNLEAARLLLDAGADTNVAIDGVPDFTERGKENLLLWAAARDYPATVQFLLERGWDVNGTHAALGVPPLAHAAANNAVHCMRLLVDAGADVEFADADGLTPLYHAAWANNPDAVQLLLDAGANPAPWDPTGNSPLIRAAARSVEITRMLVAAGVDVNAQSNKGSTALINAAARDQVESVRLLIERGADLEKRLHGRTALAWAIAENALGAAQLLVRAGADVVTVDERGDTPLSLVQDEAALAILAEARRF</sequence>
<feature type="repeat" description="ANK" evidence="3">
    <location>
        <begin position="706"/>
        <end position="738"/>
    </location>
</feature>
<proteinExistence type="predicted"/>
<feature type="repeat" description="ANK" evidence="3">
    <location>
        <begin position="277"/>
        <end position="305"/>
    </location>
</feature>
<evidence type="ECO:0000256" key="2">
    <source>
        <dbReference type="ARBA" id="ARBA00023043"/>
    </source>
</evidence>
<evidence type="ECO:0000259" key="4">
    <source>
        <dbReference type="PROSITE" id="PS50181"/>
    </source>
</evidence>
<dbReference type="InterPro" id="IPR002110">
    <property type="entry name" value="Ankyrin_rpt"/>
</dbReference>
<dbReference type="PANTHER" id="PTHR24123:SF33">
    <property type="entry name" value="PROTEIN HOS4"/>
    <property type="match status" value="1"/>
</dbReference>
<dbReference type="Pfam" id="PF12796">
    <property type="entry name" value="Ank_2"/>
    <property type="match status" value="4"/>
</dbReference>
<dbReference type="EMBL" id="CDMC01000003">
    <property type="protein sequence ID" value="CEL02288.1"/>
    <property type="molecule type" value="Genomic_DNA"/>
</dbReference>
<feature type="domain" description="F-box" evidence="4">
    <location>
        <begin position="15"/>
        <end position="51"/>
    </location>
</feature>
<evidence type="ECO:0000256" key="1">
    <source>
        <dbReference type="ARBA" id="ARBA00022737"/>
    </source>
</evidence>
<dbReference type="InterPro" id="IPR001810">
    <property type="entry name" value="F-box_dom"/>
</dbReference>
<reference evidence="6" key="1">
    <citation type="journal article" date="2016" name="Genome Announc.">
        <title>Draft genome sequences of fungus Aspergillus calidoustus.</title>
        <authorList>
            <person name="Horn F."/>
            <person name="Linde J."/>
            <person name="Mattern D.J."/>
            <person name="Walther G."/>
            <person name="Guthke R."/>
            <person name="Scherlach K."/>
            <person name="Martin K."/>
            <person name="Brakhage A.A."/>
            <person name="Petzke L."/>
            <person name="Valiante V."/>
        </authorList>
    </citation>
    <scope>NUCLEOTIDE SEQUENCE [LARGE SCALE GENOMIC DNA]</scope>
    <source>
        <strain evidence="6">SF006504</strain>
    </source>
</reference>
<protein>
    <recommendedName>
        <fullName evidence="4">F-box domain-containing protein</fullName>
    </recommendedName>
</protein>
<dbReference type="PANTHER" id="PTHR24123">
    <property type="entry name" value="ANKYRIN REPEAT-CONTAINING"/>
    <property type="match status" value="1"/>
</dbReference>
<dbReference type="PROSITE" id="PS50181">
    <property type="entry name" value="FBOX"/>
    <property type="match status" value="1"/>
</dbReference>
<dbReference type="PROSITE" id="PS50297">
    <property type="entry name" value="ANK_REP_REGION"/>
    <property type="match status" value="6"/>
</dbReference>
<feature type="repeat" description="ANK" evidence="3">
    <location>
        <begin position="836"/>
        <end position="868"/>
    </location>
</feature>
<feature type="repeat" description="ANK" evidence="3">
    <location>
        <begin position="211"/>
        <end position="243"/>
    </location>
</feature>
<gene>
    <name evidence="5" type="ORF">ASPCAL03459</name>
</gene>
<dbReference type="STRING" id="454130.A0A0U5FS20"/>
<keyword evidence="1" id="KW-0677">Repeat</keyword>
<feature type="repeat" description="ANK" evidence="3">
    <location>
        <begin position="631"/>
        <end position="663"/>
    </location>
</feature>
<evidence type="ECO:0000313" key="6">
    <source>
        <dbReference type="Proteomes" id="UP000054771"/>
    </source>
</evidence>
<dbReference type="InterPro" id="IPR051165">
    <property type="entry name" value="Multifunctional_ANK_Repeat"/>
</dbReference>
<feature type="repeat" description="ANK" evidence="3">
    <location>
        <begin position="804"/>
        <end position="836"/>
    </location>
</feature>
<accession>A0A0U5FS20</accession>
<keyword evidence="6" id="KW-1185">Reference proteome</keyword>